<evidence type="ECO:0000256" key="3">
    <source>
        <dbReference type="ARBA" id="ARBA00023242"/>
    </source>
</evidence>
<keyword evidence="8" id="KW-1185">Reference proteome</keyword>
<reference evidence="7 8" key="1">
    <citation type="journal article" date="2017" name="Mycologia">
        <title>Bifiguratus adelaidae, gen. et sp. nov., a new member of Mucoromycotina in endophytic and soil-dwelling habitats.</title>
        <authorList>
            <person name="Torres-Cruz T.J."/>
            <person name="Billingsley Tobias T.L."/>
            <person name="Almatruk M."/>
            <person name="Hesse C."/>
            <person name="Kuske C.R."/>
            <person name="Desiro A."/>
            <person name="Benucci G.M."/>
            <person name="Bonito G."/>
            <person name="Stajich J.E."/>
            <person name="Dunlap C."/>
            <person name="Arnold A.E."/>
            <person name="Porras-Alfaro A."/>
        </authorList>
    </citation>
    <scope>NUCLEOTIDE SEQUENCE [LARGE SCALE GENOMIC DNA]</scope>
    <source>
        <strain evidence="7 8">AZ0501</strain>
    </source>
</reference>
<dbReference type="OrthoDB" id="67716at2759"/>
<keyword evidence="2" id="KW-0813">Transport</keyword>
<dbReference type="InterPro" id="IPR056535">
    <property type="entry name" value="TPR_NUP160_M"/>
</dbReference>
<dbReference type="GO" id="GO:0017056">
    <property type="term" value="F:structural constituent of nuclear pore"/>
    <property type="evidence" value="ECO:0007669"/>
    <property type="project" value="TreeGrafter"/>
</dbReference>
<protein>
    <submittedName>
        <fullName evidence="7">Uncharacterized protein</fullName>
    </submittedName>
</protein>
<comment type="subcellular location">
    <subcellularLocation>
        <location evidence="1">Nucleus</location>
    </subcellularLocation>
</comment>
<dbReference type="InterPro" id="IPR021717">
    <property type="entry name" value="Nucleoporin_Nup160"/>
</dbReference>
<evidence type="ECO:0000256" key="2">
    <source>
        <dbReference type="ARBA" id="ARBA00022448"/>
    </source>
</evidence>
<accession>A0A261Y6T1</accession>
<evidence type="ECO:0000259" key="6">
    <source>
        <dbReference type="Pfam" id="PF23354"/>
    </source>
</evidence>
<dbReference type="InterPro" id="IPR059141">
    <property type="entry name" value="Beta-prop_Nup120_160"/>
</dbReference>
<evidence type="ECO:0000259" key="4">
    <source>
        <dbReference type="Pfam" id="PF11715"/>
    </source>
</evidence>
<comment type="caution">
    <text evidence="7">The sequence shown here is derived from an EMBL/GenBank/DDBJ whole genome shotgun (WGS) entry which is preliminary data.</text>
</comment>
<name>A0A261Y6T1_9FUNG</name>
<evidence type="ECO:0000313" key="8">
    <source>
        <dbReference type="Proteomes" id="UP000242875"/>
    </source>
</evidence>
<feature type="domain" description="Nucleoporin Nup120/160 beta-propeller" evidence="4">
    <location>
        <begin position="50"/>
        <end position="569"/>
    </location>
</feature>
<dbReference type="InterPro" id="IPR056536">
    <property type="entry name" value="TPR_NUP160_C"/>
</dbReference>
<dbReference type="Pfam" id="PF23354">
    <property type="entry name" value="TPR_NUP160_120_M"/>
    <property type="match status" value="1"/>
</dbReference>
<proteinExistence type="predicted"/>
<feature type="domain" description="NUP160 middle TPR" evidence="6">
    <location>
        <begin position="887"/>
        <end position="1122"/>
    </location>
</feature>
<feature type="domain" description="NUP160 C-terminal TPR" evidence="5">
    <location>
        <begin position="1159"/>
        <end position="1376"/>
    </location>
</feature>
<dbReference type="PANTHER" id="PTHR21286">
    <property type="entry name" value="NUCLEAR PORE COMPLEX PROTEIN NUP160"/>
    <property type="match status" value="1"/>
</dbReference>
<dbReference type="Pfam" id="PF23347">
    <property type="entry name" value="TPR_Nup160_C"/>
    <property type="match status" value="1"/>
</dbReference>
<sequence>MIWYKDVPVQVDAFIKTAPHEVVLPNALPCDESGGTSTSAGIYDETEPVFWRLLNHSRTLEVVYIPLQSPSLYGPRARFTFPAPLLGQIHFYKDGENLTAAACTEEGTLHAITINVDRGSTRLSGHDSVRSYKWRAIQGLEPQLFHMVSKDTYIVVDCFGDVHMLGEASGQPKEIRLSGTRSVASLRSISSYIIRSLGRSTSTDNMPSKALCINSVGSSMLKQHVMIYTQDFKVQFWSLYDLRCVKTIDLLDALDPEVSREEYIFSQSLRSGCKNLLWTCESNGNTFLITYLPDDTNSRFLFYQLQLDDEGTLVEVHFAGDKLCGAEDGELLIDFVVQHSGTGNIDVNAEPGRPSSYPILWALWSLQNETILRYTPLNVSTSSQDEEIADGTISLEKYGAASILLANEKWYRVANSSREAVDVRYFETVMSLDNAQILSSLPQTIFAPGRFSKRSLVTGLQKYVEQNATIANATNIRPSATIFQLMETAHNSVANVVSPVDNAFGTQALREAEYRGKLKKEWLRISALCEQAEIANTFPIALHVNSRSQGVFCIKRESVSVYRYMDSLEAAYQHCLLSGESFDVSSFMLTPSKYLEPFYHSIASAETRSSIVKLCDAFNIIQSLLTPQNVIAIKAELKRLMATTSKDSIEAVGQHFYEQYLRKELDRDPSTKTRLIHVLRNCEHLEDTIHELLQLLTDNTDLASYNMPREPPTSFAVAVIASGAAQTVKCRYELAQHLFLALSIIVYLNPRYGFVKHSNKLLSKAFGTLHFYVVWNYLATVPEQISQWQSVKGNSAMDIDSPADDYTRYGIYHALICDVRQLGVNDANLPLGIAHSISTFLSDFEAAKAHERESRALVRIVCCLHRRGYHEAVLGVLEYLPQDAATLYFSACAYLSRRDFDIAKEYFERAGTGLGSTVTKQNYMSELLKDECGEDSPRAYYSHVADMFAEQRSPQSVVYFSKLALHSLKDKAFLPENLQHTTALHNVIFANSLQEKDWDEAYFALMSMADEKTKIADLSAFVRALCEQGNIQKLCEYPFVGMQEHVERILTETAAIADITSTPNYYKILYAYYAMKSDWQKASWSMYAYADSLEQASANRPFVDVTTELANSYLAALVAMQLVHGDSARLVMANGSRNVLSKRRKIEDGQIEQIQVINLRDIEQKYYMAKAKLELGWKAPELQSTAVAAEPAAIVRMYSVEGNFEKAINLATLFDQDLSNIFADLAHRCIILATAANPDESAAWLLQNDITANFQGSLVDTAWYLLKELLNIYDTEKTAYRYRAVALDSLLKGNPKLKIPAWLSKFYQLQNTDDLIRVCLRNWSLEQAAMAAISKIKAEMTLVRPVTSKTFSRWLPYTLIDNLLNILEEVQENAEHPIRRQLDLSASDIERLSGVELNLRRTLQEYLEKVRRESLEYQKLTQRN</sequence>
<dbReference type="GO" id="GO:0005643">
    <property type="term" value="C:nuclear pore"/>
    <property type="evidence" value="ECO:0007669"/>
    <property type="project" value="UniProtKB-ARBA"/>
</dbReference>
<evidence type="ECO:0000256" key="1">
    <source>
        <dbReference type="ARBA" id="ARBA00004123"/>
    </source>
</evidence>
<dbReference type="Pfam" id="PF11715">
    <property type="entry name" value="Beta-prop_Nup120_160"/>
    <property type="match status" value="1"/>
</dbReference>
<keyword evidence="3" id="KW-0539">Nucleus</keyword>
<dbReference type="PANTHER" id="PTHR21286:SF0">
    <property type="entry name" value="NUCLEAR PORE COMPLEX PROTEIN NUP160"/>
    <property type="match status" value="1"/>
</dbReference>
<evidence type="ECO:0000259" key="5">
    <source>
        <dbReference type="Pfam" id="PF23347"/>
    </source>
</evidence>
<evidence type="ECO:0000313" key="7">
    <source>
        <dbReference type="EMBL" id="OZJ06288.1"/>
    </source>
</evidence>
<dbReference type="EMBL" id="MVBO01000005">
    <property type="protein sequence ID" value="OZJ06288.1"/>
    <property type="molecule type" value="Genomic_DNA"/>
</dbReference>
<dbReference type="Proteomes" id="UP000242875">
    <property type="component" value="Unassembled WGS sequence"/>
</dbReference>
<gene>
    <name evidence="7" type="ORF">BZG36_00816</name>
</gene>
<organism evidence="7 8">
    <name type="scientific">Bifiguratus adelaidae</name>
    <dbReference type="NCBI Taxonomy" id="1938954"/>
    <lineage>
        <taxon>Eukaryota</taxon>
        <taxon>Fungi</taxon>
        <taxon>Fungi incertae sedis</taxon>
        <taxon>Mucoromycota</taxon>
        <taxon>Mucoromycotina</taxon>
        <taxon>Endogonomycetes</taxon>
        <taxon>Endogonales</taxon>
        <taxon>Endogonales incertae sedis</taxon>
        <taxon>Bifiguratus</taxon>
    </lineage>
</organism>